<accession>A7UW76</accession>
<protein>
    <submittedName>
        <fullName evidence="1">Uncharacterized protein</fullName>
    </submittedName>
</protein>
<keyword evidence="2" id="KW-1185">Reference proteome</keyword>
<dbReference type="InParanoid" id="A7UW76"/>
<gene>
    <name evidence="1" type="ORF">NCU10342</name>
</gene>
<dbReference type="AlphaFoldDB" id="A7UW76"/>
<dbReference type="OrthoDB" id="10270315at2759"/>
<dbReference type="OMA" id="PRYSCSI"/>
<dbReference type="KEGG" id="ncr:NCU10342"/>
<dbReference type="GeneID" id="5847706"/>
<reference evidence="1 2" key="1">
    <citation type="journal article" date="2003" name="Nature">
        <title>The genome sequence of the filamentous fungus Neurospora crassa.</title>
        <authorList>
            <person name="Galagan J.E."/>
            <person name="Calvo S.E."/>
            <person name="Borkovich K.A."/>
            <person name="Selker E.U."/>
            <person name="Read N.D."/>
            <person name="Jaffe D."/>
            <person name="FitzHugh W."/>
            <person name="Ma L.J."/>
            <person name="Smirnov S."/>
            <person name="Purcell S."/>
            <person name="Rehman B."/>
            <person name="Elkins T."/>
            <person name="Engels R."/>
            <person name="Wang S."/>
            <person name="Nielsen C.B."/>
            <person name="Butler J."/>
            <person name="Endrizzi M."/>
            <person name="Qui D."/>
            <person name="Ianakiev P."/>
            <person name="Bell-Pedersen D."/>
            <person name="Nelson M.A."/>
            <person name="Werner-Washburne M."/>
            <person name="Selitrennikoff C.P."/>
            <person name="Kinsey J.A."/>
            <person name="Braun E.L."/>
            <person name="Zelter A."/>
            <person name="Schulte U."/>
            <person name="Kothe G.O."/>
            <person name="Jedd G."/>
            <person name="Mewes W."/>
            <person name="Staben C."/>
            <person name="Marcotte E."/>
            <person name="Greenberg D."/>
            <person name="Roy A."/>
            <person name="Foley K."/>
            <person name="Naylor J."/>
            <person name="Stange-Thomann N."/>
            <person name="Barrett R."/>
            <person name="Gnerre S."/>
            <person name="Kamal M."/>
            <person name="Kamvysselis M."/>
            <person name="Mauceli E."/>
            <person name="Bielke C."/>
            <person name="Rudd S."/>
            <person name="Frishman D."/>
            <person name="Krystofova S."/>
            <person name="Rasmussen C."/>
            <person name="Metzenberg R.L."/>
            <person name="Perkins D.D."/>
            <person name="Kroken S."/>
            <person name="Cogoni C."/>
            <person name="Macino G."/>
            <person name="Catcheside D."/>
            <person name="Li W."/>
            <person name="Pratt R.J."/>
            <person name="Osmani S.A."/>
            <person name="DeSouza C.P."/>
            <person name="Glass L."/>
            <person name="Orbach M.J."/>
            <person name="Berglund J.A."/>
            <person name="Voelker R."/>
            <person name="Yarden O."/>
            <person name="Plamann M."/>
            <person name="Seiler S."/>
            <person name="Dunlap J."/>
            <person name="Radford A."/>
            <person name="Aramayo R."/>
            <person name="Natvig D.O."/>
            <person name="Alex L.A."/>
            <person name="Mannhaupt G."/>
            <person name="Ebbole D.J."/>
            <person name="Freitag M."/>
            <person name="Paulsen I."/>
            <person name="Sachs M.S."/>
            <person name="Lander E.S."/>
            <person name="Nusbaum C."/>
            <person name="Birren B."/>
        </authorList>
    </citation>
    <scope>NUCLEOTIDE SEQUENCE [LARGE SCALE GENOMIC DNA]</scope>
    <source>
        <strain evidence="2">ATCC 24698 / 74-OR23-1A / CBS 708.71 / DSM 1257 / FGSC 987</strain>
    </source>
</reference>
<dbReference type="VEuPathDB" id="FungiDB:NCU10342"/>
<sequence>MVPTRVVSMVDRAGRHHGVQMTYKPLADRLQAVLYEAPQACYTDLVPLVRRDAALGNVKCAMGVFGTCTPRYSCSIKWCNMVEAFGCMPASVTKVAWYCIRTTLKKWVQ</sequence>
<dbReference type="PaxDb" id="5141-EFNCRP00000002606"/>
<evidence type="ECO:0000313" key="1">
    <source>
        <dbReference type="EMBL" id="EDO65298.1"/>
    </source>
</evidence>
<proteinExistence type="predicted"/>
<dbReference type="RefSeq" id="XP_001728389.1">
    <property type="nucleotide sequence ID" value="XM_001728337.2"/>
</dbReference>
<dbReference type="HOGENOM" id="CLU_2292438_0_0_1"/>
<dbReference type="Proteomes" id="UP000001805">
    <property type="component" value="Chromosome 6, Linkage Group II"/>
</dbReference>
<evidence type="ECO:0000313" key="2">
    <source>
        <dbReference type="Proteomes" id="UP000001805"/>
    </source>
</evidence>
<name>A7UW76_NEUCR</name>
<organism evidence="1 2">
    <name type="scientific">Neurospora crassa (strain ATCC 24698 / 74-OR23-1A / CBS 708.71 / DSM 1257 / FGSC 987)</name>
    <dbReference type="NCBI Taxonomy" id="367110"/>
    <lineage>
        <taxon>Eukaryota</taxon>
        <taxon>Fungi</taxon>
        <taxon>Dikarya</taxon>
        <taxon>Ascomycota</taxon>
        <taxon>Pezizomycotina</taxon>
        <taxon>Sordariomycetes</taxon>
        <taxon>Sordariomycetidae</taxon>
        <taxon>Sordariales</taxon>
        <taxon>Sordariaceae</taxon>
        <taxon>Neurospora</taxon>
    </lineage>
</organism>
<dbReference type="EMBL" id="CM002237">
    <property type="protein sequence ID" value="EDO65298.1"/>
    <property type="molecule type" value="Genomic_DNA"/>
</dbReference>